<dbReference type="AlphaFoldDB" id="A0A392MUC3"/>
<dbReference type="GO" id="GO:0003677">
    <property type="term" value="F:DNA binding"/>
    <property type="evidence" value="ECO:0007669"/>
    <property type="project" value="UniProtKB-KW"/>
</dbReference>
<dbReference type="EMBL" id="LXQA010019840">
    <property type="protein sequence ID" value="MCH91160.1"/>
    <property type="molecule type" value="Genomic_DNA"/>
</dbReference>
<organism evidence="1 2">
    <name type="scientific">Trifolium medium</name>
    <dbReference type="NCBI Taxonomy" id="97028"/>
    <lineage>
        <taxon>Eukaryota</taxon>
        <taxon>Viridiplantae</taxon>
        <taxon>Streptophyta</taxon>
        <taxon>Embryophyta</taxon>
        <taxon>Tracheophyta</taxon>
        <taxon>Spermatophyta</taxon>
        <taxon>Magnoliopsida</taxon>
        <taxon>eudicotyledons</taxon>
        <taxon>Gunneridae</taxon>
        <taxon>Pentapetalae</taxon>
        <taxon>rosids</taxon>
        <taxon>fabids</taxon>
        <taxon>Fabales</taxon>
        <taxon>Fabaceae</taxon>
        <taxon>Papilionoideae</taxon>
        <taxon>50 kb inversion clade</taxon>
        <taxon>NPAAA clade</taxon>
        <taxon>Hologalegina</taxon>
        <taxon>IRL clade</taxon>
        <taxon>Trifolieae</taxon>
        <taxon>Trifolium</taxon>
    </lineage>
</organism>
<comment type="caution">
    <text evidence="1">The sequence shown here is derived from an EMBL/GenBank/DDBJ whole genome shotgun (WGS) entry which is preliminary data.</text>
</comment>
<dbReference type="Gene3D" id="2.40.50.140">
    <property type="entry name" value="Nucleic acid-binding proteins"/>
    <property type="match status" value="1"/>
</dbReference>
<feature type="non-terminal residue" evidence="1">
    <location>
        <position position="1"/>
    </location>
</feature>
<protein>
    <submittedName>
        <fullName evidence="1">Replication protein A 70 kDa dna-binding subunit</fullName>
    </submittedName>
</protein>
<dbReference type="Proteomes" id="UP000265520">
    <property type="component" value="Unassembled WGS sequence"/>
</dbReference>
<dbReference type="CDD" id="cd04481">
    <property type="entry name" value="RPA1_DBD_B_like"/>
    <property type="match status" value="1"/>
</dbReference>
<evidence type="ECO:0000313" key="2">
    <source>
        <dbReference type="Proteomes" id="UP000265520"/>
    </source>
</evidence>
<sequence length="178" mass="20324">IVNPRSLPMASIITPVSAIVGGKINFKLKVRLIHVWTIPEFNNPAENQCLHMLMLDEQVAWQDTSNCKEEFGGEDIIGHIVEKDQLKETEKNSKRNKLIDITLEDPEGIRIHCTLWNEHAERLDNFLANYESTSPVIVLMQLCKLKKFYGIMGVSNAFYGTKLILNGDLPIVNEYRSR</sequence>
<accession>A0A392MUC3</accession>
<keyword evidence="2" id="KW-1185">Reference proteome</keyword>
<proteinExistence type="predicted"/>
<keyword evidence="1" id="KW-0238">DNA-binding</keyword>
<evidence type="ECO:0000313" key="1">
    <source>
        <dbReference type="EMBL" id="MCH91160.1"/>
    </source>
</evidence>
<dbReference type="SUPFAM" id="SSF50249">
    <property type="entry name" value="Nucleic acid-binding proteins"/>
    <property type="match status" value="1"/>
</dbReference>
<gene>
    <name evidence="1" type="ORF">A2U01_0012086</name>
</gene>
<dbReference type="InterPro" id="IPR012340">
    <property type="entry name" value="NA-bd_OB-fold"/>
</dbReference>
<name>A0A392MUC3_9FABA</name>
<reference evidence="1 2" key="1">
    <citation type="journal article" date="2018" name="Front. Plant Sci.">
        <title>Red Clover (Trifolium pratense) and Zigzag Clover (T. medium) - A Picture of Genomic Similarities and Differences.</title>
        <authorList>
            <person name="Dluhosova J."/>
            <person name="Istvanek J."/>
            <person name="Nedelnik J."/>
            <person name="Repkova J."/>
        </authorList>
    </citation>
    <scope>NUCLEOTIDE SEQUENCE [LARGE SCALE GENOMIC DNA]</scope>
    <source>
        <strain evidence="2">cv. 10/8</strain>
        <tissue evidence="1">Leaf</tissue>
    </source>
</reference>